<keyword evidence="14" id="KW-1207">Sterol metabolism</keyword>
<dbReference type="PROSITE" id="PS51384">
    <property type="entry name" value="FAD_FR"/>
    <property type="match status" value="1"/>
</dbReference>
<dbReference type="RefSeq" id="XP_020072760.1">
    <property type="nucleotide sequence ID" value="XM_020212391.1"/>
</dbReference>
<evidence type="ECO:0000256" key="7">
    <source>
        <dbReference type="ARBA" id="ARBA00022827"/>
    </source>
</evidence>
<proteinExistence type="inferred from homology"/>
<dbReference type="PRINTS" id="PR00369">
    <property type="entry name" value="FLAVODOXIN"/>
</dbReference>
<comment type="function">
    <text evidence="16">This enzyme is required for electron transfer from NADP to cytochrome P450.</text>
</comment>
<evidence type="ECO:0000256" key="4">
    <source>
        <dbReference type="ARBA" id="ARBA00022643"/>
    </source>
</evidence>
<evidence type="ECO:0000256" key="9">
    <source>
        <dbReference type="ARBA" id="ARBA00022955"/>
    </source>
</evidence>
<dbReference type="STRING" id="983966.A0A1E4S886"/>
<dbReference type="OrthoDB" id="1856718at2759"/>
<dbReference type="Gene3D" id="3.40.50.80">
    <property type="entry name" value="Nucleotide-binding domain of ferredoxin-NADP reductase (FNR) module"/>
    <property type="match status" value="1"/>
</dbReference>
<dbReference type="SUPFAM" id="SSF63380">
    <property type="entry name" value="Riboflavin synthase domain-like"/>
    <property type="match status" value="1"/>
</dbReference>
<comment type="subcellular location">
    <subcellularLocation>
        <location evidence="16">Endoplasmic reticulum membrane</location>
    </subcellularLocation>
</comment>
<dbReference type="PROSITE" id="PS50902">
    <property type="entry name" value="FLAVODOXIN_LIKE"/>
    <property type="match status" value="1"/>
</dbReference>
<keyword evidence="6 16" id="KW-0256">Endoplasmic reticulum</keyword>
<dbReference type="InterPro" id="IPR001433">
    <property type="entry name" value="OxRdtase_FAD/NAD-bd"/>
</dbReference>
<evidence type="ECO:0000313" key="19">
    <source>
        <dbReference type="EMBL" id="ODV75721.1"/>
    </source>
</evidence>
<dbReference type="Pfam" id="PF00667">
    <property type="entry name" value="FAD_binding_1"/>
    <property type="match status" value="1"/>
</dbReference>
<evidence type="ECO:0000256" key="12">
    <source>
        <dbReference type="ARBA" id="ARBA00023011"/>
    </source>
</evidence>
<dbReference type="EMBL" id="KV453925">
    <property type="protein sequence ID" value="ODV75721.1"/>
    <property type="molecule type" value="Genomic_DNA"/>
</dbReference>
<dbReference type="InterPro" id="IPR029039">
    <property type="entry name" value="Flavoprotein-like_sf"/>
</dbReference>
<keyword evidence="9" id="KW-0444">Lipid biosynthesis</keyword>
<evidence type="ECO:0000256" key="1">
    <source>
        <dbReference type="ARBA" id="ARBA00001917"/>
    </source>
</evidence>
<dbReference type="GO" id="GO:0005829">
    <property type="term" value="C:cytosol"/>
    <property type="evidence" value="ECO:0007669"/>
    <property type="project" value="TreeGrafter"/>
</dbReference>
<dbReference type="GO" id="GO:0005789">
    <property type="term" value="C:endoplasmic reticulum membrane"/>
    <property type="evidence" value="ECO:0007669"/>
    <property type="project" value="UniProtKB-SubCell"/>
</dbReference>
<dbReference type="PIRSF" id="PIRSF000208">
    <property type="entry name" value="P450R"/>
    <property type="match status" value="1"/>
</dbReference>
<dbReference type="InterPro" id="IPR001709">
    <property type="entry name" value="Flavoprot_Pyr_Nucl_cyt_Rdtase"/>
</dbReference>
<dbReference type="AlphaFoldDB" id="A0A1E4S886"/>
<keyword evidence="4" id="KW-0288">FMN</keyword>
<comment type="similarity">
    <text evidence="16">In the C-terminal section; belongs to the flavoprotein pyridine nucleotide cytochrome reductase family.</text>
</comment>
<dbReference type="OMA" id="MTPTRIH"/>
<evidence type="ECO:0000256" key="15">
    <source>
        <dbReference type="ARBA" id="ARBA00023221"/>
    </source>
</evidence>
<dbReference type="Proteomes" id="UP000094389">
    <property type="component" value="Unassembled WGS sequence"/>
</dbReference>
<evidence type="ECO:0000256" key="13">
    <source>
        <dbReference type="ARBA" id="ARBA00023136"/>
    </source>
</evidence>
<dbReference type="SUPFAM" id="SSF52343">
    <property type="entry name" value="Ferredoxin reductase-like, C-terminal NADP-linked domain"/>
    <property type="match status" value="1"/>
</dbReference>
<evidence type="ECO:0000256" key="2">
    <source>
        <dbReference type="ARBA" id="ARBA00001974"/>
    </source>
</evidence>
<dbReference type="Gene3D" id="3.40.50.360">
    <property type="match status" value="1"/>
</dbReference>
<dbReference type="Pfam" id="PF00258">
    <property type="entry name" value="Flavodoxin_1"/>
    <property type="match status" value="1"/>
</dbReference>
<keyword evidence="3" id="KW-0285">Flavoprotein</keyword>
<dbReference type="InterPro" id="IPR001094">
    <property type="entry name" value="Flavdoxin-like"/>
</dbReference>
<evidence type="ECO:0000256" key="14">
    <source>
        <dbReference type="ARBA" id="ARBA00023166"/>
    </source>
</evidence>
<keyword evidence="10" id="KW-1133">Transmembrane helix</keyword>
<keyword evidence="7" id="KW-0274">FAD</keyword>
<dbReference type="GO" id="GO:0050660">
    <property type="term" value="F:flavin adenine dinucleotide binding"/>
    <property type="evidence" value="ECO:0007669"/>
    <property type="project" value="TreeGrafter"/>
</dbReference>
<organism evidence="19 20">
    <name type="scientific">Cyberlindnera jadinii (strain ATCC 18201 / CBS 1600 / BCRC 20928 / JCM 3617 / NBRC 0987 / NRRL Y-1542)</name>
    <name type="common">Torula yeast</name>
    <name type="synonym">Candida utilis</name>
    <dbReference type="NCBI Taxonomy" id="983966"/>
    <lineage>
        <taxon>Eukaryota</taxon>
        <taxon>Fungi</taxon>
        <taxon>Dikarya</taxon>
        <taxon>Ascomycota</taxon>
        <taxon>Saccharomycotina</taxon>
        <taxon>Saccharomycetes</taxon>
        <taxon>Phaffomycetales</taxon>
        <taxon>Phaffomycetaceae</taxon>
        <taxon>Cyberlindnera</taxon>
    </lineage>
</organism>
<dbReference type="SUPFAM" id="SSF52218">
    <property type="entry name" value="Flavoproteins"/>
    <property type="match status" value="1"/>
</dbReference>
<keyword evidence="9" id="KW-0752">Steroid biosynthesis</keyword>
<keyword evidence="12" id="KW-0756">Sterol biosynthesis</keyword>
<dbReference type="InterPro" id="IPR023173">
    <property type="entry name" value="NADPH_Cyt_P450_Rdtase_alpha"/>
</dbReference>
<keyword evidence="20" id="KW-1185">Reference proteome</keyword>
<evidence type="ECO:0000256" key="10">
    <source>
        <dbReference type="ARBA" id="ARBA00022989"/>
    </source>
</evidence>
<comment type="catalytic activity">
    <reaction evidence="16">
        <text>2 oxidized [cytochrome P450] + NADPH = 2 reduced [cytochrome P450] + NADP(+) + H(+)</text>
        <dbReference type="Rhea" id="RHEA:24040"/>
        <dbReference type="Rhea" id="RHEA-COMP:14627"/>
        <dbReference type="Rhea" id="RHEA-COMP:14628"/>
        <dbReference type="ChEBI" id="CHEBI:15378"/>
        <dbReference type="ChEBI" id="CHEBI:55376"/>
        <dbReference type="ChEBI" id="CHEBI:57783"/>
        <dbReference type="ChEBI" id="CHEBI:58349"/>
        <dbReference type="ChEBI" id="CHEBI:60344"/>
        <dbReference type="EC" id="1.6.2.4"/>
    </reaction>
</comment>
<keyword evidence="5" id="KW-0812">Transmembrane</keyword>
<dbReference type="GO" id="GO:0010181">
    <property type="term" value="F:FMN binding"/>
    <property type="evidence" value="ECO:0007669"/>
    <property type="project" value="InterPro"/>
</dbReference>
<dbReference type="PRINTS" id="PR00371">
    <property type="entry name" value="FPNCR"/>
</dbReference>
<dbReference type="PANTHER" id="PTHR19384:SF17">
    <property type="entry name" value="NADPH--CYTOCHROME P450 REDUCTASE"/>
    <property type="match status" value="1"/>
</dbReference>
<keyword evidence="8 16" id="KW-0521">NADP</keyword>
<dbReference type="GO" id="GO:0016126">
    <property type="term" value="P:sterol biosynthetic process"/>
    <property type="evidence" value="ECO:0007669"/>
    <property type="project" value="UniProtKB-KW"/>
</dbReference>
<dbReference type="InterPro" id="IPR017927">
    <property type="entry name" value="FAD-bd_FR_type"/>
</dbReference>
<dbReference type="InterPro" id="IPR003097">
    <property type="entry name" value="CysJ-like_FAD-binding"/>
</dbReference>
<dbReference type="PANTHER" id="PTHR19384">
    <property type="entry name" value="NITRIC OXIDE SYNTHASE-RELATED"/>
    <property type="match status" value="1"/>
</dbReference>
<dbReference type="Gene3D" id="2.40.30.10">
    <property type="entry name" value="Translation factors"/>
    <property type="match status" value="1"/>
</dbReference>
<dbReference type="Gene3D" id="1.20.990.10">
    <property type="entry name" value="NADPH-cytochrome p450 Reductase, Chain A, domain 3"/>
    <property type="match status" value="1"/>
</dbReference>
<comment type="cofactor">
    <cofactor evidence="1">
        <name>FMN</name>
        <dbReference type="ChEBI" id="CHEBI:58210"/>
    </cofactor>
</comment>
<keyword evidence="15" id="KW-0753">Steroid metabolism</keyword>
<evidence type="ECO:0000313" key="20">
    <source>
        <dbReference type="Proteomes" id="UP000094389"/>
    </source>
</evidence>
<dbReference type="FunFam" id="3.40.50.80:FF:000018">
    <property type="entry name" value="NADPH--cytochrome P450 reductase"/>
    <property type="match status" value="1"/>
</dbReference>
<comment type="cofactor">
    <cofactor evidence="2">
        <name>FAD</name>
        <dbReference type="ChEBI" id="CHEBI:57692"/>
    </cofactor>
</comment>
<dbReference type="InterPro" id="IPR008254">
    <property type="entry name" value="Flavodoxin/NO_synth"/>
</dbReference>
<evidence type="ECO:0000256" key="16">
    <source>
        <dbReference type="PIRNR" id="PIRNR000208"/>
    </source>
</evidence>
<dbReference type="GO" id="GO:0003958">
    <property type="term" value="F:NADPH-hemoprotein reductase activity"/>
    <property type="evidence" value="ECO:0007669"/>
    <property type="project" value="UniProtKB-EC"/>
</dbReference>
<name>A0A1E4S886_CYBJN</name>
<evidence type="ECO:0000256" key="3">
    <source>
        <dbReference type="ARBA" id="ARBA00022630"/>
    </source>
</evidence>
<evidence type="ECO:0000259" key="18">
    <source>
        <dbReference type="PROSITE" id="PS51384"/>
    </source>
</evidence>
<evidence type="ECO:0000256" key="6">
    <source>
        <dbReference type="ARBA" id="ARBA00022824"/>
    </source>
</evidence>
<protein>
    <recommendedName>
        <fullName evidence="16">NADPH--cytochrome P450 reductase</fullName>
        <ecNumber evidence="16">1.6.2.4</ecNumber>
    </recommendedName>
</protein>
<dbReference type="InterPro" id="IPR017938">
    <property type="entry name" value="Riboflavin_synthase-like_b-brl"/>
</dbReference>
<dbReference type="Pfam" id="PF00175">
    <property type="entry name" value="NAD_binding_1"/>
    <property type="match status" value="1"/>
</dbReference>
<feature type="domain" description="Flavodoxin-like" evidence="17">
    <location>
        <begin position="62"/>
        <end position="205"/>
    </location>
</feature>
<gene>
    <name evidence="19" type="ORF">CYBJADRAFT_121986</name>
</gene>
<reference evidence="19 20" key="1">
    <citation type="journal article" date="2016" name="Proc. Natl. Acad. Sci. U.S.A.">
        <title>Comparative genomics of biotechnologically important yeasts.</title>
        <authorList>
            <person name="Riley R."/>
            <person name="Haridas S."/>
            <person name="Wolfe K.H."/>
            <person name="Lopes M.R."/>
            <person name="Hittinger C.T."/>
            <person name="Goeker M."/>
            <person name="Salamov A.A."/>
            <person name="Wisecaver J.H."/>
            <person name="Long T.M."/>
            <person name="Calvey C.H."/>
            <person name="Aerts A.L."/>
            <person name="Barry K.W."/>
            <person name="Choi C."/>
            <person name="Clum A."/>
            <person name="Coughlan A.Y."/>
            <person name="Deshpande S."/>
            <person name="Douglass A.P."/>
            <person name="Hanson S.J."/>
            <person name="Klenk H.-P."/>
            <person name="LaButti K.M."/>
            <person name="Lapidus A."/>
            <person name="Lindquist E.A."/>
            <person name="Lipzen A.M."/>
            <person name="Meier-Kolthoff J.P."/>
            <person name="Ohm R.A."/>
            <person name="Otillar R.P."/>
            <person name="Pangilinan J.L."/>
            <person name="Peng Y."/>
            <person name="Rokas A."/>
            <person name="Rosa C.A."/>
            <person name="Scheuner C."/>
            <person name="Sibirny A.A."/>
            <person name="Slot J.C."/>
            <person name="Stielow J.B."/>
            <person name="Sun H."/>
            <person name="Kurtzman C.P."/>
            <person name="Blackwell M."/>
            <person name="Grigoriev I.V."/>
            <person name="Jeffries T.W."/>
        </authorList>
    </citation>
    <scope>NUCLEOTIDE SEQUENCE [LARGE SCALE GENOMIC DNA]</scope>
    <source>
        <strain evidence="20">ATCC 18201 / CBS 1600 / BCRC 20928 / JCM 3617 / NBRC 0987 / NRRL Y-1542</strain>
    </source>
</reference>
<dbReference type="GeneID" id="30986787"/>
<dbReference type="EC" id="1.6.2.4" evidence="16"/>
<dbReference type="InterPro" id="IPR039261">
    <property type="entry name" value="FNR_nucleotide-bd"/>
</dbReference>
<evidence type="ECO:0000256" key="5">
    <source>
        <dbReference type="ARBA" id="ARBA00022692"/>
    </source>
</evidence>
<dbReference type="InterPro" id="IPR023208">
    <property type="entry name" value="P450R"/>
</dbReference>
<accession>A0A1E4S886</accession>
<keyword evidence="13 16" id="KW-0472">Membrane</keyword>
<sequence>MLIFDSLDQVILGGLALSVAAHIVKFVSKPEKSLEEKARSSDNISHVKPSIKEALEGNKKDYAVLYSSQTGTSQDYASKFAKELSARFGLNVLLGNLQDYDFEDLNKLGENTVVSFFISTYGDGEFADDGFDFEQYLSSSPDLSNLKYTLFGFGNSSYDYFNGACKKASQYLEQSKANLIGSVGLADDGEETVDEDYLNWKVEVFDLIKSFLGLTEHEFKFESALKLEQLSSPPAKLFLGEPDNSYLNEKTDLSLGPFDNSHPYLAPIVKTKNLFSSQRSCIHVEFDLSKTNLRYSTGDHVGVYPSNSDEKLDEFFQITGFANKRDYIYSITAMDSTFSLSFPTPTTVESIFRYYKEINAPVSGNYLNTLKEFVPNSKCLETIDRLINDKELYREEVFSKKFNFAELLSYLSNGEVWNSLPLEYLIETLPSLHPRYYSISSSSLAEKTSIHITAAVEDDEKIGDRRITGVTTNLFHELQIKQNGEDVEPILHYDLQGPRGKYGSPYKLPIFVRRSTFKLPVSLTTPVIMIGPGTGVAPFRGFVRDRVHRVKNQGLTCGKSLLFYGCRSSVQDFLYKQEWEDYKRVLGDSFEMVTAFSRESEQKVYVQHKMMEHAQEIARLVDKGAYIYICGDAARMAKDVNKTLVKILVEHRGVSEEEAKKTLLDLKSVRRYQEDVW</sequence>
<feature type="domain" description="FAD-binding FR-type" evidence="18">
    <location>
        <begin position="261"/>
        <end position="505"/>
    </location>
</feature>
<keyword evidence="9" id="KW-0443">Lipid metabolism</keyword>
<keyword evidence="11 16" id="KW-0560">Oxidoreductase</keyword>
<evidence type="ECO:0000256" key="11">
    <source>
        <dbReference type="ARBA" id="ARBA00023002"/>
    </source>
</evidence>
<evidence type="ECO:0000259" key="17">
    <source>
        <dbReference type="PROSITE" id="PS50902"/>
    </source>
</evidence>
<evidence type="ECO:0000256" key="8">
    <source>
        <dbReference type="ARBA" id="ARBA00022857"/>
    </source>
</evidence>